<dbReference type="InterPro" id="IPR052706">
    <property type="entry name" value="Membrane-Transporter-like"/>
</dbReference>
<dbReference type="PROSITE" id="PS50042">
    <property type="entry name" value="CNMP_BINDING_3"/>
    <property type="match status" value="1"/>
</dbReference>
<evidence type="ECO:0000259" key="8">
    <source>
        <dbReference type="PROSITE" id="PS50801"/>
    </source>
</evidence>
<dbReference type="PANTHER" id="PTHR43310">
    <property type="entry name" value="SULFATE TRANSPORTER YBAR-RELATED"/>
    <property type="match status" value="1"/>
</dbReference>
<feature type="transmembrane region" description="Helical" evidence="6">
    <location>
        <begin position="240"/>
        <end position="258"/>
    </location>
</feature>
<dbReference type="InterPro" id="IPR011547">
    <property type="entry name" value="SLC26A/SulP_dom"/>
</dbReference>
<dbReference type="InterPro" id="IPR000595">
    <property type="entry name" value="cNMP-bd_dom"/>
</dbReference>
<feature type="transmembrane region" description="Helical" evidence="6">
    <location>
        <begin position="315"/>
        <end position="333"/>
    </location>
</feature>
<feature type="transmembrane region" description="Helical" evidence="6">
    <location>
        <begin position="424"/>
        <end position="444"/>
    </location>
</feature>
<feature type="domain" description="Cyclic nucleotide-binding" evidence="7">
    <location>
        <begin position="833"/>
        <end position="933"/>
    </location>
</feature>
<evidence type="ECO:0000256" key="6">
    <source>
        <dbReference type="SAM" id="Phobius"/>
    </source>
</evidence>
<evidence type="ECO:0008006" key="10">
    <source>
        <dbReference type="Google" id="ProtNLM"/>
    </source>
</evidence>
<sequence>MDSGQNAQNRNQCGEKQPLLLDEETCTGYQYCSKPASSTAYSDPIDHPNPHGATGSCRPKKLLAVAAADLMSTGESSSRQERRKSKKNKSHFNYSSLEKLSGSSLSDRSYVSTHQRMWYMHAVHQVPAVLLLCLLNLMISIPFGVSYFPIGWRASDDADGGNSNDIKDEVDGAFPIPGKQALGIRMFLFSTIVGQVIFTFSSKFKNPASCQMVENVPFCHSLAYIVISEQGYGEEALSTLFLLLGFSSVLVGIVFYLLGRLEMGKVIYFFPSHVLLGCIAGIGIFMAVTAIEVTTDEAFSFSMKGIQSCIKNSDLLGLVVLFEVVLRLLVWATKYDGKPRYPLLPPIYFCLITPIFYLALLMFGIPKTKAEDAGYFFPSPDLCEPDNGAACRGSLFDDDVLAVWRVINFTTISWSAVAKSIPTMISLIAFSLIHVPINIPAFAISTNVEADFNAELIAHGYSNVFAGMLGGLQNYMTYGGSMMYANAGGEGKGSSLAVSIGTAAFFFIGPSIASYIPRCMAGTLLLHLGVDLFIEGIYDSYENFDWLEYGGIWLITIVMTMYGMAAALLAGIASALSVYAAQSVSYQNPIRGTMTATSLRSSLWNRPAEASAVLDNNEIGRKKILVVQLQGHLFFGNVAQLTDSIKATLEEKKGTQEEPWIVIMDFTLVLGMDSSAAQAIGKLKDTMRKRFHIDVAIFVSGSRDGFPCKYDLSQELSCVVDQTDQDAITEEAAFLFGKTAERVETDEPTSLLYAPRISMSSRGAGFPAPESLVCDSLDSALIFAEDVLIARENPYLMKDFASIGDSAMKPGIEGETQSTDEEVRSAINFLSNLCPGEDLADVEHIFSLMKREVYEENEIIWKQGSVSDCAKLLVKGQLMSMLENEEGTLEQIPTGAMLGELGLVNGMDRLSTVRCISMGAVLYSLDREDWNALKRDNPKLARFIDSIAVRYLAHRVQHVSNRIFETRCLPV</sequence>
<keyword evidence="2 6" id="KW-0812">Transmembrane</keyword>
<evidence type="ECO:0000256" key="1">
    <source>
        <dbReference type="ARBA" id="ARBA00004141"/>
    </source>
</evidence>
<feature type="transmembrane region" description="Helical" evidence="6">
    <location>
        <begin position="345"/>
        <end position="365"/>
    </location>
</feature>
<dbReference type="Pfam" id="PF00916">
    <property type="entry name" value="Sulfate_transp"/>
    <property type="match status" value="1"/>
</dbReference>
<dbReference type="Pfam" id="PF01740">
    <property type="entry name" value="STAS"/>
    <property type="match status" value="1"/>
</dbReference>
<reference evidence="9" key="1">
    <citation type="submission" date="2021-01" db="EMBL/GenBank/DDBJ databases">
        <authorList>
            <person name="Corre E."/>
            <person name="Pelletier E."/>
            <person name="Niang G."/>
            <person name="Scheremetjew M."/>
            <person name="Finn R."/>
            <person name="Kale V."/>
            <person name="Holt S."/>
            <person name="Cochrane G."/>
            <person name="Meng A."/>
            <person name="Brown T."/>
            <person name="Cohen L."/>
        </authorList>
    </citation>
    <scope>NUCLEOTIDE SEQUENCE</scope>
    <source>
        <strain evidence="9">CCMP826</strain>
    </source>
</reference>
<dbReference type="GO" id="GO:0016020">
    <property type="term" value="C:membrane"/>
    <property type="evidence" value="ECO:0007669"/>
    <property type="project" value="UniProtKB-SubCell"/>
</dbReference>
<feature type="transmembrane region" description="Helical" evidence="6">
    <location>
        <begin position="552"/>
        <end position="581"/>
    </location>
</feature>
<feature type="region of interest" description="Disordered" evidence="5">
    <location>
        <begin position="71"/>
        <end position="91"/>
    </location>
</feature>
<evidence type="ECO:0000256" key="4">
    <source>
        <dbReference type="ARBA" id="ARBA00023136"/>
    </source>
</evidence>
<dbReference type="EMBL" id="HBGV01003993">
    <property type="protein sequence ID" value="CAD9475798.1"/>
    <property type="molecule type" value="Transcribed_RNA"/>
</dbReference>
<feature type="transmembrane region" description="Helical" evidence="6">
    <location>
        <begin position="126"/>
        <end position="150"/>
    </location>
</feature>
<name>A0A7S2GZ62_9STRA</name>
<feature type="transmembrane region" description="Helical" evidence="6">
    <location>
        <begin position="270"/>
        <end position="294"/>
    </location>
</feature>
<evidence type="ECO:0000256" key="3">
    <source>
        <dbReference type="ARBA" id="ARBA00022989"/>
    </source>
</evidence>
<dbReference type="Pfam" id="PF00027">
    <property type="entry name" value="cNMP_binding"/>
    <property type="match status" value="1"/>
</dbReference>
<evidence type="ECO:0000259" key="7">
    <source>
        <dbReference type="PROSITE" id="PS50042"/>
    </source>
</evidence>
<dbReference type="CDD" id="cd00038">
    <property type="entry name" value="CAP_ED"/>
    <property type="match status" value="1"/>
</dbReference>
<dbReference type="InterPro" id="IPR014710">
    <property type="entry name" value="RmlC-like_jellyroll"/>
</dbReference>
<dbReference type="Gene3D" id="2.60.120.10">
    <property type="entry name" value="Jelly Rolls"/>
    <property type="match status" value="1"/>
</dbReference>
<feature type="domain" description="STAS" evidence="8">
    <location>
        <begin position="624"/>
        <end position="716"/>
    </location>
</feature>
<evidence type="ECO:0000313" key="9">
    <source>
        <dbReference type="EMBL" id="CAD9475798.1"/>
    </source>
</evidence>
<accession>A0A7S2GZ62</accession>
<proteinExistence type="predicted"/>
<protein>
    <recommendedName>
        <fullName evidence="10">Cyclic nucleotide-binding domain-containing protein</fullName>
    </recommendedName>
</protein>
<keyword evidence="3 6" id="KW-1133">Transmembrane helix</keyword>
<feature type="transmembrane region" description="Helical" evidence="6">
    <location>
        <begin position="456"/>
        <end position="475"/>
    </location>
</feature>
<comment type="subcellular location">
    <subcellularLocation>
        <location evidence="1">Membrane</location>
        <topology evidence="1">Multi-pass membrane protein</topology>
    </subcellularLocation>
</comment>
<gene>
    <name evidence="9" type="ORF">HTAM1171_LOCUS2431</name>
</gene>
<dbReference type="PROSITE" id="PS50801">
    <property type="entry name" value="STAS"/>
    <property type="match status" value="1"/>
</dbReference>
<evidence type="ECO:0000256" key="5">
    <source>
        <dbReference type="SAM" id="MobiDB-lite"/>
    </source>
</evidence>
<dbReference type="SUPFAM" id="SSF52091">
    <property type="entry name" value="SpoIIaa-like"/>
    <property type="match status" value="1"/>
</dbReference>
<dbReference type="InterPro" id="IPR002645">
    <property type="entry name" value="STAS_dom"/>
</dbReference>
<dbReference type="PANTHER" id="PTHR43310:SF4">
    <property type="entry name" value="AFR304WP"/>
    <property type="match status" value="1"/>
</dbReference>
<evidence type="ECO:0000256" key="2">
    <source>
        <dbReference type="ARBA" id="ARBA00022692"/>
    </source>
</evidence>
<dbReference type="SUPFAM" id="SSF51206">
    <property type="entry name" value="cAMP-binding domain-like"/>
    <property type="match status" value="1"/>
</dbReference>
<dbReference type="InterPro" id="IPR036513">
    <property type="entry name" value="STAS_dom_sf"/>
</dbReference>
<feature type="compositionally biased region" description="Basic residues" evidence="5">
    <location>
        <begin position="81"/>
        <end position="90"/>
    </location>
</feature>
<dbReference type="Gene3D" id="3.30.750.24">
    <property type="entry name" value="STAS domain"/>
    <property type="match status" value="1"/>
</dbReference>
<dbReference type="CDD" id="cd07042">
    <property type="entry name" value="STAS_SulP_like_sulfate_transporter"/>
    <property type="match status" value="1"/>
</dbReference>
<dbReference type="AlphaFoldDB" id="A0A7S2GZ62"/>
<organism evidence="9">
    <name type="scientific">Helicotheca tamesis</name>
    <dbReference type="NCBI Taxonomy" id="374047"/>
    <lineage>
        <taxon>Eukaryota</taxon>
        <taxon>Sar</taxon>
        <taxon>Stramenopiles</taxon>
        <taxon>Ochrophyta</taxon>
        <taxon>Bacillariophyta</taxon>
        <taxon>Mediophyceae</taxon>
        <taxon>Lithodesmiophycidae</taxon>
        <taxon>Lithodesmiales</taxon>
        <taxon>Lithodesmiaceae</taxon>
        <taxon>Helicotheca</taxon>
    </lineage>
</organism>
<feature type="region of interest" description="Disordered" evidence="5">
    <location>
        <begin position="35"/>
        <end position="56"/>
    </location>
</feature>
<dbReference type="InterPro" id="IPR018490">
    <property type="entry name" value="cNMP-bd_dom_sf"/>
</dbReference>
<feature type="transmembrane region" description="Helical" evidence="6">
    <location>
        <begin position="496"/>
        <end position="516"/>
    </location>
</feature>
<keyword evidence="4 6" id="KW-0472">Membrane</keyword>